<protein>
    <recommendedName>
        <fullName evidence="2">NACHT domain-containing protein</fullName>
    </recommendedName>
</protein>
<dbReference type="SUPFAM" id="SSF52540">
    <property type="entry name" value="P-loop containing nucleoside triphosphate hydrolases"/>
    <property type="match status" value="1"/>
</dbReference>
<name>A0A8H5EXV1_9AGAR</name>
<dbReference type="InterPro" id="IPR056884">
    <property type="entry name" value="NPHP3-like_N"/>
</dbReference>
<dbReference type="InterPro" id="IPR007111">
    <property type="entry name" value="NACHT_NTPase"/>
</dbReference>
<comment type="caution">
    <text evidence="3">The sequence shown here is derived from an EMBL/GenBank/DDBJ whole genome shotgun (WGS) entry which is preliminary data.</text>
</comment>
<evidence type="ECO:0000313" key="4">
    <source>
        <dbReference type="Proteomes" id="UP000567179"/>
    </source>
</evidence>
<evidence type="ECO:0000313" key="3">
    <source>
        <dbReference type="EMBL" id="KAF5316018.1"/>
    </source>
</evidence>
<dbReference type="PANTHER" id="PTHR10039">
    <property type="entry name" value="AMELOGENIN"/>
    <property type="match status" value="1"/>
</dbReference>
<dbReference type="InterPro" id="IPR027417">
    <property type="entry name" value="P-loop_NTPase"/>
</dbReference>
<keyword evidence="4" id="KW-1185">Reference proteome</keyword>
<reference evidence="3 4" key="1">
    <citation type="journal article" date="2020" name="ISME J.">
        <title>Uncovering the hidden diversity of litter-decomposition mechanisms in mushroom-forming fungi.</title>
        <authorList>
            <person name="Floudas D."/>
            <person name="Bentzer J."/>
            <person name="Ahren D."/>
            <person name="Johansson T."/>
            <person name="Persson P."/>
            <person name="Tunlid A."/>
        </authorList>
    </citation>
    <scope>NUCLEOTIDE SEQUENCE [LARGE SCALE GENOMIC DNA]</scope>
    <source>
        <strain evidence="3 4">CBS 101986</strain>
    </source>
</reference>
<gene>
    <name evidence="3" type="ORF">D9619_006130</name>
</gene>
<proteinExistence type="predicted"/>
<dbReference type="EMBL" id="JAACJJ010000042">
    <property type="protein sequence ID" value="KAF5316018.1"/>
    <property type="molecule type" value="Genomic_DNA"/>
</dbReference>
<dbReference type="Proteomes" id="UP000567179">
    <property type="component" value="Unassembled WGS sequence"/>
</dbReference>
<organism evidence="3 4">
    <name type="scientific">Psilocybe cf. subviscida</name>
    <dbReference type="NCBI Taxonomy" id="2480587"/>
    <lineage>
        <taxon>Eukaryota</taxon>
        <taxon>Fungi</taxon>
        <taxon>Dikarya</taxon>
        <taxon>Basidiomycota</taxon>
        <taxon>Agaricomycotina</taxon>
        <taxon>Agaricomycetes</taxon>
        <taxon>Agaricomycetidae</taxon>
        <taxon>Agaricales</taxon>
        <taxon>Agaricineae</taxon>
        <taxon>Strophariaceae</taxon>
        <taxon>Psilocybe</taxon>
    </lineage>
</organism>
<dbReference type="OrthoDB" id="5967843at2759"/>
<dbReference type="Gene3D" id="3.40.50.300">
    <property type="entry name" value="P-loop containing nucleotide triphosphate hydrolases"/>
    <property type="match status" value="1"/>
</dbReference>
<evidence type="ECO:0000256" key="1">
    <source>
        <dbReference type="ARBA" id="ARBA00022737"/>
    </source>
</evidence>
<dbReference type="AlphaFoldDB" id="A0A8H5EXV1"/>
<sequence>MHDSAARPDAPRCHRNTRAIYRDNFEQWMLGAKNDYYRKNLIWLNGGAGVGKSAIMQSVIEQCAQHAVVLGSFFFFRSDPSRNYAEVLIPTLAYQLARAFPAALVVLELIISRDPLIFKASLRTQAYELLVRPILYLFENGIIKIDDPRRRVFVIDGLDECSDLQKQALIIKIQHCRIYSVRLSCPYQLIEDSVS</sequence>
<keyword evidence="1" id="KW-0677">Repeat</keyword>
<dbReference type="CDD" id="cd02019">
    <property type="entry name" value="NK"/>
    <property type="match status" value="1"/>
</dbReference>
<dbReference type="PROSITE" id="PS50837">
    <property type="entry name" value="NACHT"/>
    <property type="match status" value="1"/>
</dbReference>
<dbReference type="PANTHER" id="PTHR10039:SF14">
    <property type="entry name" value="NACHT DOMAIN-CONTAINING PROTEIN"/>
    <property type="match status" value="1"/>
</dbReference>
<dbReference type="Pfam" id="PF24883">
    <property type="entry name" value="NPHP3_N"/>
    <property type="match status" value="1"/>
</dbReference>
<accession>A0A8H5EXV1</accession>
<feature type="domain" description="NACHT" evidence="2">
    <location>
        <begin position="40"/>
        <end position="160"/>
    </location>
</feature>
<evidence type="ECO:0000259" key="2">
    <source>
        <dbReference type="PROSITE" id="PS50837"/>
    </source>
</evidence>